<evidence type="ECO:0000313" key="4">
    <source>
        <dbReference type="EMBL" id="AOM80214.1"/>
    </source>
</evidence>
<keyword evidence="2" id="KW-0812">Transmembrane</keyword>
<gene>
    <name evidence="4" type="ORF">BFS30_25455</name>
</gene>
<keyword evidence="5" id="KW-1185">Reference proteome</keyword>
<dbReference type="KEGG" id="psty:BFS30_25455"/>
<dbReference type="InterPro" id="IPR009677">
    <property type="entry name" value="DUF1266"/>
</dbReference>
<organism evidence="4 5">
    <name type="scientific">Pedobacter steynii</name>
    <dbReference type="NCBI Taxonomy" id="430522"/>
    <lineage>
        <taxon>Bacteria</taxon>
        <taxon>Pseudomonadati</taxon>
        <taxon>Bacteroidota</taxon>
        <taxon>Sphingobacteriia</taxon>
        <taxon>Sphingobacteriales</taxon>
        <taxon>Sphingobacteriaceae</taxon>
        <taxon>Pedobacter</taxon>
    </lineage>
</organism>
<feature type="compositionally biased region" description="Basic and acidic residues" evidence="1">
    <location>
        <begin position="1"/>
        <end position="15"/>
    </location>
</feature>
<keyword evidence="2" id="KW-0472">Membrane</keyword>
<sequence>MKEFIQNHPGEKDASPRYNPQDGNSVTAGWAYFVLACVPVIITYAVLNRLKEINKIETWMHYAGVLLALAFGAFLGSFFIRKITRKRISEQKRYYKLYGANWLPKEKQEALQLDAPDAYPLGEWLETLEYWPCEARGAKPEDFKTFLVTTKEERLISNDESWGVLTERSYHETIDKLFNGMHSRLFAADKTLMQADTKQKMINRIAELTQLPESYVQSCWQPKDNRPPQLLWGFDLNRVIELSRTSFMAGLISEETAWENI</sequence>
<protein>
    <recommendedName>
        <fullName evidence="3">DUF1266 domain-containing protein</fullName>
    </recommendedName>
</protein>
<feature type="region of interest" description="Disordered" evidence="1">
    <location>
        <begin position="1"/>
        <end position="20"/>
    </location>
</feature>
<dbReference type="Proteomes" id="UP000094313">
    <property type="component" value="Chromosome"/>
</dbReference>
<accession>A0A1D7QNH6</accession>
<reference evidence="4 5" key="1">
    <citation type="submission" date="2016-08" db="EMBL/GenBank/DDBJ databases">
        <authorList>
            <person name="Seilhamer J.J."/>
        </authorList>
    </citation>
    <scope>NUCLEOTIDE SEQUENCE [LARGE SCALE GENOMIC DNA]</scope>
    <source>
        <strain evidence="4 5">DX4</strain>
    </source>
</reference>
<dbReference type="EMBL" id="CP017141">
    <property type="protein sequence ID" value="AOM80214.1"/>
    <property type="molecule type" value="Genomic_DNA"/>
</dbReference>
<dbReference type="RefSeq" id="WP_069381876.1">
    <property type="nucleotide sequence ID" value="NZ_CP017141.1"/>
</dbReference>
<evidence type="ECO:0000259" key="3">
    <source>
        <dbReference type="Pfam" id="PF06889"/>
    </source>
</evidence>
<feature type="domain" description="DUF1266" evidence="3">
    <location>
        <begin position="160"/>
        <end position="261"/>
    </location>
</feature>
<keyword evidence="2" id="KW-1133">Transmembrane helix</keyword>
<dbReference type="Pfam" id="PF06889">
    <property type="entry name" value="DUF1266"/>
    <property type="match status" value="1"/>
</dbReference>
<evidence type="ECO:0000256" key="2">
    <source>
        <dbReference type="SAM" id="Phobius"/>
    </source>
</evidence>
<dbReference type="OrthoDB" id="787383at2"/>
<feature type="transmembrane region" description="Helical" evidence="2">
    <location>
        <begin position="59"/>
        <end position="80"/>
    </location>
</feature>
<name>A0A1D7QNH6_9SPHI</name>
<evidence type="ECO:0000313" key="5">
    <source>
        <dbReference type="Proteomes" id="UP000094313"/>
    </source>
</evidence>
<dbReference type="AlphaFoldDB" id="A0A1D7QNH6"/>
<proteinExistence type="predicted"/>
<evidence type="ECO:0000256" key="1">
    <source>
        <dbReference type="SAM" id="MobiDB-lite"/>
    </source>
</evidence>
<feature type="transmembrane region" description="Helical" evidence="2">
    <location>
        <begin position="29"/>
        <end position="47"/>
    </location>
</feature>